<dbReference type="AlphaFoldDB" id="A0A5M3Q4J5"/>
<protein>
    <submittedName>
        <fullName evidence="2">Uncharacterized protein</fullName>
    </submittedName>
</protein>
<evidence type="ECO:0000313" key="2">
    <source>
        <dbReference type="EMBL" id="GBO90178.1"/>
    </source>
</evidence>
<dbReference type="Proteomes" id="UP000387223">
    <property type="component" value="Unassembled WGS sequence"/>
</dbReference>
<keyword evidence="1" id="KW-0812">Transmembrane</keyword>
<sequence>MVRSLRILWLTLAGAGVLGALLGFSDGYVLIVFAFIGAIADAMPIPDSPSSQALNEKGPSAHP</sequence>
<dbReference type="EMBL" id="BGZI01000035">
    <property type="protein sequence ID" value="GBO90178.1"/>
    <property type="molecule type" value="Genomic_DNA"/>
</dbReference>
<proteinExistence type="predicted"/>
<name>A0A5M3Q4J5_9GAMM</name>
<organism evidence="2 3">
    <name type="scientific">Marinobacter salsuginis</name>
    <dbReference type="NCBI Taxonomy" id="418719"/>
    <lineage>
        <taxon>Bacteria</taxon>
        <taxon>Pseudomonadati</taxon>
        <taxon>Pseudomonadota</taxon>
        <taxon>Gammaproteobacteria</taxon>
        <taxon>Pseudomonadales</taxon>
        <taxon>Marinobacteraceae</taxon>
        <taxon>Marinobacter</taxon>
    </lineage>
</organism>
<gene>
    <name evidence="2" type="ORF">MSSD14B_38460</name>
</gene>
<feature type="transmembrane region" description="Helical" evidence="1">
    <location>
        <begin position="7"/>
        <end position="40"/>
    </location>
</feature>
<dbReference type="RefSeq" id="WP_136631003.1">
    <property type="nucleotide sequence ID" value="NZ_BGZI01000035.1"/>
</dbReference>
<keyword evidence="1" id="KW-0472">Membrane</keyword>
<evidence type="ECO:0000256" key="1">
    <source>
        <dbReference type="SAM" id="Phobius"/>
    </source>
</evidence>
<accession>A0A5M3Q4J5</accession>
<reference evidence="2 3" key="1">
    <citation type="journal article" date="2019" name="J. Gen. Appl. Microbiol.">
        <title>Aerobic degradation of cis-dichloroethene by the marine bacterium Marinobacter salsuginis strain 5N-3.</title>
        <authorList>
            <person name="Inoue Y."/>
            <person name="Fukunaga Y."/>
            <person name="Katsumata H."/>
            <person name="Ohji S."/>
            <person name="Hosoyama A."/>
            <person name="Mori K."/>
            <person name="Ando K."/>
        </authorList>
    </citation>
    <scope>NUCLEOTIDE SEQUENCE [LARGE SCALE GENOMIC DNA]</scope>
    <source>
        <strain evidence="2 3">NBRC 109114</strain>
    </source>
</reference>
<keyword evidence="1" id="KW-1133">Transmembrane helix</keyword>
<evidence type="ECO:0000313" key="3">
    <source>
        <dbReference type="Proteomes" id="UP000387223"/>
    </source>
</evidence>
<comment type="caution">
    <text evidence="2">The sequence shown here is derived from an EMBL/GenBank/DDBJ whole genome shotgun (WGS) entry which is preliminary data.</text>
</comment>